<dbReference type="AlphaFoldDB" id="A0AA38ICD1"/>
<name>A0AA38ICD1_9CUCU</name>
<evidence type="ECO:0000256" key="3">
    <source>
        <dbReference type="ARBA" id="ARBA00022723"/>
    </source>
</evidence>
<reference evidence="9" key="1">
    <citation type="journal article" date="2023" name="G3 (Bethesda)">
        <title>Whole genome assemblies of Zophobas morio and Tenebrio molitor.</title>
        <authorList>
            <person name="Kaur S."/>
            <person name="Stinson S.A."/>
            <person name="diCenzo G.C."/>
        </authorList>
    </citation>
    <scope>NUCLEOTIDE SEQUENCE</scope>
    <source>
        <strain evidence="9">QUZm001</strain>
    </source>
</reference>
<organism evidence="9 10">
    <name type="scientific">Zophobas morio</name>
    <dbReference type="NCBI Taxonomy" id="2755281"/>
    <lineage>
        <taxon>Eukaryota</taxon>
        <taxon>Metazoa</taxon>
        <taxon>Ecdysozoa</taxon>
        <taxon>Arthropoda</taxon>
        <taxon>Hexapoda</taxon>
        <taxon>Insecta</taxon>
        <taxon>Pterygota</taxon>
        <taxon>Neoptera</taxon>
        <taxon>Endopterygota</taxon>
        <taxon>Coleoptera</taxon>
        <taxon>Polyphaga</taxon>
        <taxon>Cucujiformia</taxon>
        <taxon>Tenebrionidae</taxon>
        <taxon>Zophobas</taxon>
    </lineage>
</organism>
<evidence type="ECO:0000256" key="2">
    <source>
        <dbReference type="ARBA" id="ARBA00006171"/>
    </source>
</evidence>
<dbReference type="InterPro" id="IPR036412">
    <property type="entry name" value="HAD-like_sf"/>
</dbReference>
<comment type="similarity">
    <text evidence="2">Belongs to the HAD-like hydrolase superfamily. CbbY/CbbZ/Gph/YieH family.</text>
</comment>
<gene>
    <name evidence="9" type="ORF">Zmor_012940</name>
</gene>
<evidence type="ECO:0000256" key="6">
    <source>
        <dbReference type="ARBA" id="ARBA00052504"/>
    </source>
</evidence>
<dbReference type="GO" id="GO:1990738">
    <property type="term" value="F:pseudouridine 5'-phosphatase activity"/>
    <property type="evidence" value="ECO:0007669"/>
    <property type="project" value="UniProtKB-EC"/>
</dbReference>
<evidence type="ECO:0000256" key="5">
    <source>
        <dbReference type="ARBA" id="ARBA00022842"/>
    </source>
</evidence>
<comment type="caution">
    <text evidence="9">The sequence shown here is derived from an EMBL/GenBank/DDBJ whole genome shotgun (WGS) entry which is preliminary data.</text>
</comment>
<evidence type="ECO:0000313" key="9">
    <source>
        <dbReference type="EMBL" id="KAJ3653702.1"/>
    </source>
</evidence>
<dbReference type="GO" id="GO:0046872">
    <property type="term" value="F:metal ion binding"/>
    <property type="evidence" value="ECO:0007669"/>
    <property type="project" value="UniProtKB-KW"/>
</dbReference>
<dbReference type="NCBIfam" id="TIGR01509">
    <property type="entry name" value="HAD-SF-IA-v3"/>
    <property type="match status" value="1"/>
</dbReference>
<dbReference type="FunFam" id="1.10.150.240:FF:000001">
    <property type="entry name" value="Haloacid dehalogenase-like hydrolase domain"/>
    <property type="match status" value="1"/>
</dbReference>
<dbReference type="FunFam" id="3.40.50.1000:FF:000055">
    <property type="entry name" value="Haloacid dehalogenase-like hydrolase family protein"/>
    <property type="match status" value="1"/>
</dbReference>
<evidence type="ECO:0000313" key="10">
    <source>
        <dbReference type="Proteomes" id="UP001168821"/>
    </source>
</evidence>
<accession>A0AA38ICD1</accession>
<dbReference type="InterPro" id="IPR041492">
    <property type="entry name" value="HAD_2"/>
</dbReference>
<dbReference type="SUPFAM" id="SSF56784">
    <property type="entry name" value="HAD-like"/>
    <property type="match status" value="1"/>
</dbReference>
<dbReference type="EC" id="3.1.3.96" evidence="7"/>
<evidence type="ECO:0000256" key="8">
    <source>
        <dbReference type="ARBA" id="ARBA00083904"/>
    </source>
</evidence>
<proteinExistence type="inferred from homology"/>
<dbReference type="SFLD" id="SFLDG01129">
    <property type="entry name" value="C1.5:_HAD__Beta-PGM__Phosphata"/>
    <property type="match status" value="1"/>
</dbReference>
<protein>
    <recommendedName>
        <fullName evidence="7">pseudouridine 5'-phosphatase</fullName>
        <ecNumber evidence="7">3.1.3.96</ecNumber>
    </recommendedName>
    <alternativeName>
        <fullName evidence="8">Pseudouridine-5'-monophosphatase</fullName>
    </alternativeName>
</protein>
<comment type="cofactor">
    <cofactor evidence="1">
        <name>Mg(2+)</name>
        <dbReference type="ChEBI" id="CHEBI:18420"/>
    </cofactor>
</comment>
<dbReference type="Gene3D" id="3.40.50.1000">
    <property type="entry name" value="HAD superfamily/HAD-like"/>
    <property type="match status" value="1"/>
</dbReference>
<keyword evidence="3" id="KW-0479">Metal-binding</keyword>
<evidence type="ECO:0000256" key="7">
    <source>
        <dbReference type="ARBA" id="ARBA00066578"/>
    </source>
</evidence>
<sequence>MRVACPAKQIFQKVTHVIFDLDGLLLDTESIYKKVFSDIAQRHGKVYTAETRGKVIGTTEDVGARIAVEEMQLPMSPEDFLKEYKAAADKSLHTVGLMPGAERLVRHFHTKQIPIAVATSSGQDTYDIKVEHHKSLFSLFSHVVTGGTDPEVKSGKPSPDIFLVCARRFKDSPKPEQCLVLEDAPNGVQAAVKAGMQVVMVPDKQIEEKATKLATLKLNSLEEFRPEMFGLPPLE</sequence>
<keyword evidence="5" id="KW-0460">Magnesium</keyword>
<dbReference type="InterPro" id="IPR023214">
    <property type="entry name" value="HAD_sf"/>
</dbReference>
<keyword evidence="4" id="KW-0378">Hydrolase</keyword>
<dbReference type="InterPro" id="IPR006439">
    <property type="entry name" value="HAD-SF_hydro_IA"/>
</dbReference>
<dbReference type="EMBL" id="JALNTZ010000004">
    <property type="protein sequence ID" value="KAJ3653702.1"/>
    <property type="molecule type" value="Genomic_DNA"/>
</dbReference>
<dbReference type="PANTHER" id="PTHR18901:SF38">
    <property type="entry name" value="PSEUDOURIDINE-5'-PHOSPHATASE"/>
    <property type="match status" value="1"/>
</dbReference>
<dbReference type="InterPro" id="IPR023198">
    <property type="entry name" value="PGP-like_dom2"/>
</dbReference>
<dbReference type="SFLD" id="SFLDG01135">
    <property type="entry name" value="C1.5.6:_HAD__Beta-PGM__Phospha"/>
    <property type="match status" value="1"/>
</dbReference>
<evidence type="ECO:0000256" key="1">
    <source>
        <dbReference type="ARBA" id="ARBA00001946"/>
    </source>
</evidence>
<dbReference type="PANTHER" id="PTHR18901">
    <property type="entry name" value="2-DEOXYGLUCOSE-6-PHOSPHATE PHOSPHATASE 2"/>
    <property type="match status" value="1"/>
</dbReference>
<dbReference type="Gene3D" id="1.10.150.240">
    <property type="entry name" value="Putative phosphatase, domain 2"/>
    <property type="match status" value="1"/>
</dbReference>
<dbReference type="Proteomes" id="UP001168821">
    <property type="component" value="Unassembled WGS sequence"/>
</dbReference>
<evidence type="ECO:0000256" key="4">
    <source>
        <dbReference type="ARBA" id="ARBA00022801"/>
    </source>
</evidence>
<dbReference type="SFLD" id="SFLDS00003">
    <property type="entry name" value="Haloacid_Dehalogenase"/>
    <property type="match status" value="1"/>
</dbReference>
<keyword evidence="10" id="KW-1185">Reference proteome</keyword>
<comment type="catalytic activity">
    <reaction evidence="6">
        <text>psi-UMP + H2O = pseudouridine + phosphate</text>
        <dbReference type="Rhea" id="RHEA:10944"/>
        <dbReference type="ChEBI" id="CHEBI:15377"/>
        <dbReference type="ChEBI" id="CHEBI:17802"/>
        <dbReference type="ChEBI" id="CHEBI:43474"/>
        <dbReference type="ChEBI" id="CHEBI:58380"/>
        <dbReference type="EC" id="3.1.3.96"/>
    </reaction>
</comment>
<dbReference type="Pfam" id="PF13419">
    <property type="entry name" value="HAD_2"/>
    <property type="match status" value="1"/>
</dbReference>